<comment type="caution">
    <text evidence="3">The sequence shown here is derived from an EMBL/GenBank/DDBJ whole genome shotgun (WGS) entry which is preliminary data.</text>
</comment>
<dbReference type="PROSITE" id="PS51257">
    <property type="entry name" value="PROKAR_LIPOPROTEIN"/>
    <property type="match status" value="1"/>
</dbReference>
<reference evidence="3 4" key="1">
    <citation type="submission" date="2018-11" db="EMBL/GenBank/DDBJ databases">
        <title>Genomes From Bacteria Associated with the Canine Oral Cavity: a Test Case for Automated Genome-Based Taxonomic Assignment.</title>
        <authorList>
            <person name="Coil D.A."/>
            <person name="Jospin G."/>
            <person name="Darling A.E."/>
            <person name="Wallis C."/>
            <person name="Davis I.J."/>
            <person name="Harris S."/>
            <person name="Eisen J.A."/>
            <person name="Holcombe L.J."/>
            <person name="O'Flynn C."/>
        </authorList>
    </citation>
    <scope>NUCLEOTIDE SEQUENCE [LARGE SCALE GENOMIC DNA]</scope>
    <source>
        <strain evidence="3 4">OH2822_COT-296</strain>
    </source>
</reference>
<dbReference type="Proteomes" id="UP000280935">
    <property type="component" value="Unassembled WGS sequence"/>
</dbReference>
<evidence type="ECO:0000256" key="1">
    <source>
        <dbReference type="SAM" id="MobiDB-lite"/>
    </source>
</evidence>
<feature type="signal peptide" evidence="2">
    <location>
        <begin position="1"/>
        <end position="23"/>
    </location>
</feature>
<feature type="compositionally biased region" description="Low complexity" evidence="1">
    <location>
        <begin position="24"/>
        <end position="39"/>
    </location>
</feature>
<feature type="chain" id="PRO_5039674535" evidence="2">
    <location>
        <begin position="24"/>
        <end position="448"/>
    </location>
</feature>
<organism evidence="3 4">
    <name type="scientific">Arachnia propionica</name>
    <dbReference type="NCBI Taxonomy" id="1750"/>
    <lineage>
        <taxon>Bacteria</taxon>
        <taxon>Bacillati</taxon>
        <taxon>Actinomycetota</taxon>
        <taxon>Actinomycetes</taxon>
        <taxon>Propionibacteriales</taxon>
        <taxon>Propionibacteriaceae</taxon>
        <taxon>Arachnia</taxon>
    </lineage>
</organism>
<dbReference type="AlphaFoldDB" id="A0A3P1WR09"/>
<evidence type="ECO:0000313" key="4">
    <source>
        <dbReference type="Proteomes" id="UP000280935"/>
    </source>
</evidence>
<name>A0A3P1WR09_9ACTN</name>
<accession>A0A3P1WR09</accession>
<proteinExistence type="predicted"/>
<feature type="region of interest" description="Disordered" evidence="1">
    <location>
        <begin position="24"/>
        <end position="54"/>
    </location>
</feature>
<gene>
    <name evidence="3" type="ORF">EII35_13610</name>
</gene>
<keyword evidence="2" id="KW-0732">Signal</keyword>
<sequence length="448" mass="47746">MRRRSFLLASAALSLQGCSPAAAPHPSIAPVPSSSPSLAVTIPSPPGPDAVPRAFSPTPLWPSVDIATRITAMHRHHLCGAVAHSTSRRHSPEATPFLPAVVDLTGPTTWLLSLNPDGGFTTQQTDLVSLLNKDDDHPEPGPVLQCGPAVLDDTAAHLVVAARPSSDADPREEGSSVHLVKVRLADGQVEATTELAENFPIHHHTEMFLSFSPDRSSLLVAATDYTGSRPRIIGMRLAVSDLSIQFDLSQLGLPIRTAHAAGGAVNIVTDHWSLIMLHDGTRLDDVGEATVVLEEWLLSSTRQGMNTRNLTTGEEHEVTGISTLPGEFLTSTSKPFPQPPLWTERTTHVDISSDSKVKSLTAWTPGTTAPRLQWTEEEQPVPSGAVVYGDVLYSGHPEHDRAALTLRALDTGEVLATLPRIVRGGDIGVTAWGVSTGGVVLPATDWFA</sequence>
<protein>
    <submittedName>
        <fullName evidence="3">Uncharacterized protein</fullName>
    </submittedName>
</protein>
<dbReference type="OrthoDB" id="3730812at2"/>
<dbReference type="EMBL" id="RQYT01000046">
    <property type="protein sequence ID" value="RRD48278.1"/>
    <property type="molecule type" value="Genomic_DNA"/>
</dbReference>
<evidence type="ECO:0000313" key="3">
    <source>
        <dbReference type="EMBL" id="RRD48278.1"/>
    </source>
</evidence>
<dbReference type="RefSeq" id="WP_125229010.1">
    <property type="nucleotide sequence ID" value="NZ_RQYT01000046.1"/>
</dbReference>
<evidence type="ECO:0000256" key="2">
    <source>
        <dbReference type="SAM" id="SignalP"/>
    </source>
</evidence>